<dbReference type="PANTHER" id="PTHR43129">
    <property type="entry name" value="FOSMIDOMYCIN RESISTANCE PROTEIN"/>
    <property type="match status" value="1"/>
</dbReference>
<proteinExistence type="predicted"/>
<accession>A0ABZ1RY26</accession>
<dbReference type="Pfam" id="PF07690">
    <property type="entry name" value="MFS_1"/>
    <property type="match status" value="1"/>
</dbReference>
<feature type="transmembrane region" description="Helical" evidence="1">
    <location>
        <begin position="267"/>
        <end position="299"/>
    </location>
</feature>
<feature type="transmembrane region" description="Helical" evidence="1">
    <location>
        <begin position="201"/>
        <end position="223"/>
    </location>
</feature>
<gene>
    <name evidence="2" type="ORF">OHU17_29855</name>
</gene>
<evidence type="ECO:0000313" key="2">
    <source>
        <dbReference type="EMBL" id="WUO51065.1"/>
    </source>
</evidence>
<feature type="transmembrane region" description="Helical" evidence="1">
    <location>
        <begin position="235"/>
        <end position="255"/>
    </location>
</feature>
<keyword evidence="1" id="KW-1133">Transmembrane helix</keyword>
<feature type="transmembrane region" description="Helical" evidence="1">
    <location>
        <begin position="28"/>
        <end position="55"/>
    </location>
</feature>
<reference evidence="2" key="1">
    <citation type="submission" date="2022-10" db="EMBL/GenBank/DDBJ databases">
        <title>The complete genomes of actinobacterial strains from the NBC collection.</title>
        <authorList>
            <person name="Joergensen T.S."/>
            <person name="Alvarez Arevalo M."/>
            <person name="Sterndorff E.B."/>
            <person name="Faurdal D."/>
            <person name="Vuksanovic O."/>
            <person name="Mourched A.-S."/>
            <person name="Charusanti P."/>
            <person name="Shaw S."/>
            <person name="Blin K."/>
            <person name="Weber T."/>
        </authorList>
    </citation>
    <scope>NUCLEOTIDE SEQUENCE</scope>
    <source>
        <strain evidence="2">NBC_00283</strain>
    </source>
</reference>
<dbReference type="EMBL" id="CP108057">
    <property type="protein sequence ID" value="WUO51065.1"/>
    <property type="molecule type" value="Genomic_DNA"/>
</dbReference>
<organism evidence="2 3">
    <name type="scientific">Streptomyces goshikiensis</name>
    <dbReference type="NCBI Taxonomy" id="1942"/>
    <lineage>
        <taxon>Bacteria</taxon>
        <taxon>Bacillati</taxon>
        <taxon>Actinomycetota</taxon>
        <taxon>Actinomycetes</taxon>
        <taxon>Kitasatosporales</taxon>
        <taxon>Streptomycetaceae</taxon>
        <taxon>Streptomyces</taxon>
    </lineage>
</organism>
<dbReference type="Gene3D" id="1.20.1250.20">
    <property type="entry name" value="MFS general substrate transporter like domains"/>
    <property type="match status" value="2"/>
</dbReference>
<name>A0ABZ1RY26_9ACTN</name>
<feature type="transmembrane region" description="Helical" evidence="1">
    <location>
        <begin position="62"/>
        <end position="80"/>
    </location>
</feature>
<feature type="transmembrane region" description="Helical" evidence="1">
    <location>
        <begin position="86"/>
        <end position="109"/>
    </location>
</feature>
<feature type="transmembrane region" description="Helical" evidence="1">
    <location>
        <begin position="347"/>
        <end position="365"/>
    </location>
</feature>
<sequence>MSAGHACVDVYQGAVAALVPFLVSERAYGYAAASGIVLAASLLSSVVQPLFGVLADRRPMPWLIPLSTAAAGVGVALVGADAGYPATVAAVALSGLGVAAYHPAAARLVRTALGGGSGHSAMSWFALGGNIGFACAPLLVFAALSVPGAAGWWLLVLPAALGAFLNRPPAAARRRGGAGAPGAAAPEAAPGPEDRRAFARLSLVVVVRSVAFTGLSTFIALYVRERGGGETAAAVALFALFAGSAGGTLLGGRLASRWGRVTTVRRAYAAAVPAIAGILFLPLPLVHGCAALAAAALYVPLSLQVTLGQDYLPTRMGTASGVTLGLTVSVGGVASPLIGAAADATSLRTALLPLALLPLLAWALARRLPDPDPGAPGGGGLRGLPVDP</sequence>
<feature type="transmembrane region" description="Helical" evidence="1">
    <location>
        <begin position="150"/>
        <end position="166"/>
    </location>
</feature>
<protein>
    <submittedName>
        <fullName evidence="2">MFS transporter</fullName>
    </submittedName>
</protein>
<dbReference type="Proteomes" id="UP001432075">
    <property type="component" value="Chromosome"/>
</dbReference>
<keyword evidence="3" id="KW-1185">Reference proteome</keyword>
<evidence type="ECO:0000313" key="3">
    <source>
        <dbReference type="Proteomes" id="UP001432075"/>
    </source>
</evidence>
<dbReference type="InterPro" id="IPR011701">
    <property type="entry name" value="MFS"/>
</dbReference>
<keyword evidence="1" id="KW-0812">Transmembrane</keyword>
<keyword evidence="1" id="KW-0472">Membrane</keyword>
<dbReference type="SUPFAM" id="SSF103473">
    <property type="entry name" value="MFS general substrate transporter"/>
    <property type="match status" value="1"/>
</dbReference>
<dbReference type="PANTHER" id="PTHR43129:SF1">
    <property type="entry name" value="FOSMIDOMYCIN RESISTANCE PROTEIN"/>
    <property type="match status" value="1"/>
</dbReference>
<dbReference type="InterPro" id="IPR036259">
    <property type="entry name" value="MFS_trans_sf"/>
</dbReference>
<feature type="transmembrane region" description="Helical" evidence="1">
    <location>
        <begin position="319"/>
        <end position="340"/>
    </location>
</feature>
<dbReference type="CDD" id="cd17478">
    <property type="entry name" value="MFS_FsR"/>
    <property type="match status" value="1"/>
</dbReference>
<evidence type="ECO:0000256" key="1">
    <source>
        <dbReference type="SAM" id="Phobius"/>
    </source>
</evidence>
<feature type="transmembrane region" description="Helical" evidence="1">
    <location>
        <begin position="121"/>
        <end position="144"/>
    </location>
</feature>